<evidence type="ECO:0000313" key="3">
    <source>
        <dbReference type="Proteomes" id="UP000215215"/>
    </source>
</evidence>
<gene>
    <name evidence="2" type="ORF">CH333_03985</name>
</gene>
<sequence>MMRWLSVVGIVFFLFGCGPKGASRETLDRLSEAKMACQSAETRAKNLEAQRIKLEEELARKQATLGDLQKQLQELEKPTPKE</sequence>
<comment type="caution">
    <text evidence="2">The sequence shown here is derived from an EMBL/GenBank/DDBJ whole genome shotgun (WGS) entry which is preliminary data.</text>
</comment>
<keyword evidence="1" id="KW-0175">Coiled coil</keyword>
<dbReference type="Proteomes" id="UP000215215">
    <property type="component" value="Unassembled WGS sequence"/>
</dbReference>
<accession>A0A235BV32</accession>
<feature type="coiled-coil region" evidence="1">
    <location>
        <begin position="30"/>
        <end position="71"/>
    </location>
</feature>
<proteinExistence type="predicted"/>
<dbReference type="PROSITE" id="PS51257">
    <property type="entry name" value="PROKAR_LIPOPROTEIN"/>
    <property type="match status" value="1"/>
</dbReference>
<dbReference type="AlphaFoldDB" id="A0A235BV32"/>
<dbReference type="EMBL" id="NOZQ01000080">
    <property type="protein sequence ID" value="OYD16198.1"/>
    <property type="molecule type" value="Genomic_DNA"/>
</dbReference>
<reference evidence="2 3" key="1">
    <citation type="submission" date="2017-07" db="EMBL/GenBank/DDBJ databases">
        <title>Recovery of genomes from metagenomes via a dereplication, aggregation, and scoring strategy.</title>
        <authorList>
            <person name="Sieber C.M."/>
            <person name="Probst A.J."/>
            <person name="Sharrar A."/>
            <person name="Thomas B.C."/>
            <person name="Hess M."/>
            <person name="Tringe S.G."/>
            <person name="Banfield J.F."/>
        </authorList>
    </citation>
    <scope>NUCLEOTIDE SEQUENCE [LARGE SCALE GENOMIC DNA]</scope>
    <source>
        <strain evidence="2">JGI_Cruoil_03_44_89</strain>
    </source>
</reference>
<evidence type="ECO:0008006" key="4">
    <source>
        <dbReference type="Google" id="ProtNLM"/>
    </source>
</evidence>
<organism evidence="2 3">
    <name type="scientific">candidate division WOR-3 bacterium JGI_Cruoil_03_44_89</name>
    <dbReference type="NCBI Taxonomy" id="1973748"/>
    <lineage>
        <taxon>Bacteria</taxon>
        <taxon>Bacteria division WOR-3</taxon>
    </lineage>
</organism>
<evidence type="ECO:0000256" key="1">
    <source>
        <dbReference type="SAM" id="Coils"/>
    </source>
</evidence>
<protein>
    <recommendedName>
        <fullName evidence="4">Lipoprotein</fullName>
    </recommendedName>
</protein>
<name>A0A235BV32_UNCW3</name>
<evidence type="ECO:0000313" key="2">
    <source>
        <dbReference type="EMBL" id="OYD16198.1"/>
    </source>
</evidence>